<evidence type="ECO:0000313" key="2">
    <source>
        <dbReference type="EMBL" id="GLV53429.1"/>
    </source>
</evidence>
<dbReference type="Proteomes" id="UP001344906">
    <property type="component" value="Unassembled WGS sequence"/>
</dbReference>
<sequence>MEQAISPADYPTVIPYLINQDAPSLIEFVKQTFGAIEHMRTIGNAGGVHCEVIISNSVIMIGGGRGDDRWKGEAATAALFLYIDDVQGAYQRAIQANATSLLEPINVPQRGLSADFKDPFGNTWFLSARQHETS</sequence>
<dbReference type="EMBL" id="BSRI01000001">
    <property type="protein sequence ID" value="GLV53429.1"/>
    <property type="molecule type" value="Genomic_DNA"/>
</dbReference>
<reference evidence="2 3" key="1">
    <citation type="submission" date="2023-02" db="EMBL/GenBank/DDBJ databases">
        <title>Dictyobacter halimunensis sp. nov., a new member of the class Ktedonobacteria from forest soil in a geothermal area.</title>
        <authorList>
            <person name="Rachmania M.K."/>
            <person name="Ningsih F."/>
            <person name="Sakai Y."/>
            <person name="Yabe S."/>
            <person name="Yokota A."/>
            <person name="Sjamsuridzal W."/>
        </authorList>
    </citation>
    <scope>NUCLEOTIDE SEQUENCE [LARGE SCALE GENOMIC DNA]</scope>
    <source>
        <strain evidence="2 3">S3.2.2.5</strain>
    </source>
</reference>
<evidence type="ECO:0000259" key="1">
    <source>
        <dbReference type="PROSITE" id="PS51819"/>
    </source>
</evidence>
<dbReference type="Gene3D" id="3.30.720.120">
    <property type="match status" value="1"/>
</dbReference>
<dbReference type="SUPFAM" id="SSF54593">
    <property type="entry name" value="Glyoxalase/Bleomycin resistance protein/Dihydroxybiphenyl dioxygenase"/>
    <property type="match status" value="1"/>
</dbReference>
<evidence type="ECO:0000313" key="3">
    <source>
        <dbReference type="Proteomes" id="UP001344906"/>
    </source>
</evidence>
<dbReference type="InterPro" id="IPR004360">
    <property type="entry name" value="Glyas_Fos-R_dOase_dom"/>
</dbReference>
<dbReference type="InterPro" id="IPR029068">
    <property type="entry name" value="Glyas_Bleomycin-R_OHBP_Dase"/>
</dbReference>
<dbReference type="PROSITE" id="PS51819">
    <property type="entry name" value="VOC"/>
    <property type="match status" value="1"/>
</dbReference>
<dbReference type="PANTHER" id="PTHR34109:SF1">
    <property type="entry name" value="VOC DOMAIN-CONTAINING PROTEIN"/>
    <property type="match status" value="1"/>
</dbReference>
<dbReference type="Pfam" id="PF00903">
    <property type="entry name" value="Glyoxalase"/>
    <property type="match status" value="1"/>
</dbReference>
<dbReference type="RefSeq" id="WP_338247039.1">
    <property type="nucleotide sequence ID" value="NZ_BSRI01000001.1"/>
</dbReference>
<proteinExistence type="predicted"/>
<dbReference type="Gene3D" id="3.30.720.110">
    <property type="match status" value="1"/>
</dbReference>
<protein>
    <recommendedName>
        <fullName evidence="1">VOC domain-containing protein</fullName>
    </recommendedName>
</protein>
<dbReference type="PANTHER" id="PTHR34109">
    <property type="entry name" value="BNAUNNG04460D PROTEIN-RELATED"/>
    <property type="match status" value="1"/>
</dbReference>
<dbReference type="InterPro" id="IPR037523">
    <property type="entry name" value="VOC_core"/>
</dbReference>
<gene>
    <name evidence="2" type="ORF">KDH_02830</name>
</gene>
<name>A0ABQ6FHB7_9CHLR</name>
<organism evidence="2 3">
    <name type="scientific">Dictyobacter halimunensis</name>
    <dbReference type="NCBI Taxonomy" id="3026934"/>
    <lineage>
        <taxon>Bacteria</taxon>
        <taxon>Bacillati</taxon>
        <taxon>Chloroflexota</taxon>
        <taxon>Ktedonobacteria</taxon>
        <taxon>Ktedonobacterales</taxon>
        <taxon>Dictyobacteraceae</taxon>
        <taxon>Dictyobacter</taxon>
    </lineage>
</organism>
<keyword evidence="3" id="KW-1185">Reference proteome</keyword>
<comment type="caution">
    <text evidence="2">The sequence shown here is derived from an EMBL/GenBank/DDBJ whole genome shotgun (WGS) entry which is preliminary data.</text>
</comment>
<accession>A0ABQ6FHB7</accession>
<feature type="domain" description="VOC" evidence="1">
    <location>
        <begin position="7"/>
        <end position="129"/>
    </location>
</feature>